<feature type="compositionally biased region" description="Polar residues" evidence="2">
    <location>
        <begin position="99"/>
        <end position="110"/>
    </location>
</feature>
<proteinExistence type="predicted"/>
<dbReference type="JaponicusDB" id="SJAG_01273"/>
<evidence type="ECO:0000313" key="3">
    <source>
        <dbReference type="EMBL" id="EEB06231.1"/>
    </source>
</evidence>
<dbReference type="EMBL" id="KE651168">
    <property type="protein sequence ID" value="EEB06231.1"/>
    <property type="molecule type" value="Genomic_DNA"/>
</dbReference>
<reference evidence="3 4" key="1">
    <citation type="journal article" date="2011" name="Science">
        <title>Comparative functional genomics of the fission yeasts.</title>
        <authorList>
            <person name="Rhind N."/>
            <person name="Chen Z."/>
            <person name="Yassour M."/>
            <person name="Thompson D.A."/>
            <person name="Haas B.J."/>
            <person name="Habib N."/>
            <person name="Wapinski I."/>
            <person name="Roy S."/>
            <person name="Lin M.F."/>
            <person name="Heiman D.I."/>
            <person name="Young S.K."/>
            <person name="Furuya K."/>
            <person name="Guo Y."/>
            <person name="Pidoux A."/>
            <person name="Chen H.M."/>
            <person name="Robbertse B."/>
            <person name="Goldberg J.M."/>
            <person name="Aoki K."/>
            <person name="Bayne E.H."/>
            <person name="Berlin A.M."/>
            <person name="Desjardins C.A."/>
            <person name="Dobbs E."/>
            <person name="Dukaj L."/>
            <person name="Fan L."/>
            <person name="FitzGerald M.G."/>
            <person name="French C."/>
            <person name="Gujja S."/>
            <person name="Hansen K."/>
            <person name="Keifenheim D."/>
            <person name="Levin J.Z."/>
            <person name="Mosher R.A."/>
            <person name="Mueller C.A."/>
            <person name="Pfiffner J."/>
            <person name="Priest M."/>
            <person name="Russ C."/>
            <person name="Smialowska A."/>
            <person name="Swoboda P."/>
            <person name="Sykes S.M."/>
            <person name="Vaughn M."/>
            <person name="Vengrova S."/>
            <person name="Yoder R."/>
            <person name="Zeng Q."/>
            <person name="Allshire R."/>
            <person name="Baulcombe D."/>
            <person name="Birren B.W."/>
            <person name="Brown W."/>
            <person name="Ekwall K."/>
            <person name="Kellis M."/>
            <person name="Leatherwood J."/>
            <person name="Levin H."/>
            <person name="Margalit H."/>
            <person name="Martienssen R."/>
            <person name="Nieduszynski C.A."/>
            <person name="Spatafora J.W."/>
            <person name="Friedman N."/>
            <person name="Dalgaard J.Z."/>
            <person name="Baumann P."/>
            <person name="Niki H."/>
            <person name="Regev A."/>
            <person name="Nusbaum C."/>
        </authorList>
    </citation>
    <scope>NUCLEOTIDE SEQUENCE [LARGE SCALE GENOMIC DNA]</scope>
    <source>
        <strain evidence="4">yFS275 / FY16936</strain>
    </source>
</reference>
<dbReference type="VEuPathDB" id="FungiDB:SJAG_01273"/>
<accession>B6K081</accession>
<feature type="compositionally biased region" description="Basic and acidic residues" evidence="2">
    <location>
        <begin position="87"/>
        <end position="98"/>
    </location>
</feature>
<keyword evidence="1" id="KW-0175">Coiled coil</keyword>
<dbReference type="AlphaFoldDB" id="B6K081"/>
<organism evidence="3 4">
    <name type="scientific">Schizosaccharomyces japonicus (strain yFS275 / FY16936)</name>
    <name type="common">Fission yeast</name>
    <dbReference type="NCBI Taxonomy" id="402676"/>
    <lineage>
        <taxon>Eukaryota</taxon>
        <taxon>Fungi</taxon>
        <taxon>Dikarya</taxon>
        <taxon>Ascomycota</taxon>
        <taxon>Taphrinomycotina</taxon>
        <taxon>Schizosaccharomycetes</taxon>
        <taxon>Schizosaccharomycetales</taxon>
        <taxon>Schizosaccharomycetaceae</taxon>
        <taxon>Schizosaccharomyces</taxon>
    </lineage>
</organism>
<name>B6K081_SCHJY</name>
<evidence type="ECO:0000256" key="2">
    <source>
        <dbReference type="SAM" id="MobiDB-lite"/>
    </source>
</evidence>
<evidence type="ECO:0000313" key="4">
    <source>
        <dbReference type="Proteomes" id="UP000001744"/>
    </source>
</evidence>
<evidence type="ECO:0000256" key="1">
    <source>
        <dbReference type="SAM" id="Coils"/>
    </source>
</evidence>
<feature type="coiled-coil region" evidence="1">
    <location>
        <begin position="259"/>
        <end position="322"/>
    </location>
</feature>
<dbReference type="GeneID" id="7048420"/>
<feature type="coiled-coil region" evidence="1">
    <location>
        <begin position="185"/>
        <end position="212"/>
    </location>
</feature>
<feature type="region of interest" description="Disordered" evidence="2">
    <location>
        <begin position="86"/>
        <end position="121"/>
    </location>
</feature>
<gene>
    <name evidence="3" type="ORF">SJAG_01273</name>
</gene>
<protein>
    <submittedName>
        <fullName evidence="3">Uncharacterized protein</fullName>
    </submittedName>
</protein>
<keyword evidence="4" id="KW-1185">Reference proteome</keyword>
<dbReference type="RefSeq" id="XP_002172524.1">
    <property type="nucleotide sequence ID" value="XM_002172488.2"/>
</dbReference>
<sequence length="385" mass="45037">MLLNDWRLQRKNKRRLSPEEARKEFEKSMLGGHIGRGPAGFHRLDDPITDMLTGGLFTQHGPLEQEFIPTRSDETTMQTEVELLFPRVDKRQPLRDDNSSPSTFVSNSHPWSKDKNNTENAPTLVNNHTTVSGIPIICSKEDLFTKEKRDERRMKILELFSDDKNMTPKTRSACKNVTRQLVDEIDYLVENVDQKNKEIQELKEQLKQSHYTEEKANFQLTAAVEGMKSVKDCYVQYLERSQIEFNQLKSAFSNQSMTLSNIQAELRNTQEAYHSMIEQNSRQLSAVNLFFEQHLLKRAELMKELLTTKERLNNVEQQLKEITFTQEQNEQRGKMLKESRTKVLKQLCDEFSNNFQASLNTNDWKTYCCKLNTIFQKVVRENQTQ</sequence>
<dbReference type="Proteomes" id="UP000001744">
    <property type="component" value="Unassembled WGS sequence"/>
</dbReference>
<dbReference type="HOGENOM" id="CLU_717976_0_0_1"/>